<keyword evidence="3 7" id="KW-0812">Transmembrane</keyword>
<dbReference type="PANTHER" id="PTHR40277">
    <property type="entry name" value="BLL5419 PROTEIN"/>
    <property type="match status" value="1"/>
</dbReference>
<feature type="region of interest" description="Disordered" evidence="6">
    <location>
        <begin position="1"/>
        <end position="77"/>
    </location>
</feature>
<evidence type="ECO:0000313" key="9">
    <source>
        <dbReference type="Proteomes" id="UP000247634"/>
    </source>
</evidence>
<dbReference type="AlphaFoldDB" id="A0A2U9PBZ1"/>
<evidence type="ECO:0000256" key="3">
    <source>
        <dbReference type="ARBA" id="ARBA00022692"/>
    </source>
</evidence>
<dbReference type="PANTHER" id="PTHR40277:SF1">
    <property type="entry name" value="BLL5419 PROTEIN"/>
    <property type="match status" value="1"/>
</dbReference>
<feature type="transmembrane region" description="Helical" evidence="7">
    <location>
        <begin position="468"/>
        <end position="488"/>
    </location>
</feature>
<feature type="transmembrane region" description="Helical" evidence="7">
    <location>
        <begin position="184"/>
        <end position="202"/>
    </location>
</feature>
<evidence type="ECO:0000256" key="6">
    <source>
        <dbReference type="SAM" id="MobiDB-lite"/>
    </source>
</evidence>
<keyword evidence="5 7" id="KW-0472">Membrane</keyword>
<dbReference type="Proteomes" id="UP000247634">
    <property type="component" value="Chromosome"/>
</dbReference>
<feature type="transmembrane region" description="Helical" evidence="7">
    <location>
        <begin position="414"/>
        <end position="433"/>
    </location>
</feature>
<evidence type="ECO:0000313" key="8">
    <source>
        <dbReference type="EMBL" id="AWT46441.1"/>
    </source>
</evidence>
<accession>A0A2U9PBZ1</accession>
<evidence type="ECO:0000256" key="4">
    <source>
        <dbReference type="ARBA" id="ARBA00022989"/>
    </source>
</evidence>
<sequence>MTAAPAPAPARTAQRTSSEVPAPAAVPASPDTPVRAVPPVCPEASGPAVLSASSEVTTPSGRLPEEEAPAAESASPGGLAPAVVLASPGGLAPVVVSGTPDAVAPAAMPTPAAVPASPDGLAPAVVSVSPDASAQAVPSACPEATHPVGPPASPEVTALADRMPEEETTAPAAPRPSRSLRRHLGTLAGLLILGVLVWRLGTGASLDGLRRIDLTALLAAVALGALTTAASAWRWTLVARALRIRLPLGAAVADYYRALFLNAALPGGVLGDVHRAVRHGRSAGDLGRGVRAVVLERTAGQLALAAAGAGVLLVVDSPVRADVRRLVPLAALAAAGVLAVVLALRLSRTPGRAPHRAAERTASPRARALRAALAEAREGLLSRRNGPGVAASSLVVLAGHVATFFVAARVAGSGAPFTALLPLAVLALLAMGLPLNVGGFGPREGVTAWAFGAAGLGAGTGLATAVVYGVLCLAAALPGAVVLVARWWGDMRQAASGPSPVSSARVAPKASTRLASSAFPLSAEPREGRPMTPESV</sequence>
<proteinExistence type="predicted"/>
<dbReference type="EMBL" id="CP029788">
    <property type="protein sequence ID" value="AWT46441.1"/>
    <property type="molecule type" value="Genomic_DNA"/>
</dbReference>
<evidence type="ECO:0008006" key="10">
    <source>
        <dbReference type="Google" id="ProtNLM"/>
    </source>
</evidence>
<keyword evidence="2" id="KW-1003">Cell membrane</keyword>
<dbReference type="GO" id="GO:0005886">
    <property type="term" value="C:plasma membrane"/>
    <property type="evidence" value="ECO:0007669"/>
    <property type="project" value="UniProtKB-SubCell"/>
</dbReference>
<keyword evidence="9" id="KW-1185">Reference proteome</keyword>
<feature type="transmembrane region" description="Helical" evidence="7">
    <location>
        <begin position="445"/>
        <end position="462"/>
    </location>
</feature>
<reference evidence="8 9" key="1">
    <citation type="submission" date="2018-06" db="EMBL/GenBank/DDBJ databases">
        <title>The complete genome sequence of a nosiheptide producer Streptomyces actuosus ATCC 25421: deducing the ability of producing a new class III lantibiotics.</title>
        <authorList>
            <person name="Liu W."/>
            <person name="Sun F."/>
            <person name="Hu Y."/>
        </authorList>
    </citation>
    <scope>NUCLEOTIDE SEQUENCE [LARGE SCALE GENOMIC DNA]</scope>
    <source>
        <strain evidence="8 9">ATCC 25421</strain>
    </source>
</reference>
<comment type="subcellular location">
    <subcellularLocation>
        <location evidence="1">Cell membrane</location>
        <topology evidence="1">Multi-pass membrane protein</topology>
    </subcellularLocation>
</comment>
<feature type="compositionally biased region" description="Low complexity" evidence="6">
    <location>
        <begin position="1"/>
        <end position="29"/>
    </location>
</feature>
<dbReference type="Pfam" id="PF03706">
    <property type="entry name" value="LPG_synthase_TM"/>
    <property type="match status" value="1"/>
</dbReference>
<dbReference type="OrthoDB" id="4803763at2"/>
<protein>
    <recommendedName>
        <fullName evidence="10">Lysylphosphatidylglycerol synthetase family protein</fullName>
    </recommendedName>
</protein>
<evidence type="ECO:0000256" key="5">
    <source>
        <dbReference type="ARBA" id="ARBA00023136"/>
    </source>
</evidence>
<feature type="transmembrane region" description="Helical" evidence="7">
    <location>
        <begin position="326"/>
        <end position="346"/>
    </location>
</feature>
<name>A0A2U9PBZ1_STRAS</name>
<evidence type="ECO:0000256" key="7">
    <source>
        <dbReference type="SAM" id="Phobius"/>
    </source>
</evidence>
<evidence type="ECO:0000256" key="2">
    <source>
        <dbReference type="ARBA" id="ARBA00022475"/>
    </source>
</evidence>
<organism evidence="8 9">
    <name type="scientific">Streptomyces actuosus</name>
    <dbReference type="NCBI Taxonomy" id="1885"/>
    <lineage>
        <taxon>Bacteria</taxon>
        <taxon>Bacillati</taxon>
        <taxon>Actinomycetota</taxon>
        <taxon>Actinomycetes</taxon>
        <taxon>Kitasatosporales</taxon>
        <taxon>Streptomycetaceae</taxon>
        <taxon>Streptomyces</taxon>
    </lineage>
</organism>
<evidence type="ECO:0000256" key="1">
    <source>
        <dbReference type="ARBA" id="ARBA00004651"/>
    </source>
</evidence>
<dbReference type="InterPro" id="IPR022791">
    <property type="entry name" value="L-PG_synthase/AglD"/>
</dbReference>
<gene>
    <name evidence="8" type="ORF">DMT42_31885</name>
</gene>
<dbReference type="KEGG" id="sact:DMT42_31885"/>
<feature type="transmembrane region" description="Helical" evidence="7">
    <location>
        <begin position="214"/>
        <end position="235"/>
    </location>
</feature>
<feature type="region of interest" description="Disordered" evidence="6">
    <location>
        <begin position="493"/>
        <end position="536"/>
    </location>
</feature>
<keyword evidence="4 7" id="KW-1133">Transmembrane helix</keyword>
<feature type="transmembrane region" description="Helical" evidence="7">
    <location>
        <begin position="389"/>
        <end position="408"/>
    </location>
</feature>
<feature type="transmembrane region" description="Helical" evidence="7">
    <location>
        <begin position="294"/>
        <end position="314"/>
    </location>
</feature>
<feature type="compositionally biased region" description="Polar residues" evidence="6">
    <location>
        <begin position="51"/>
        <end position="60"/>
    </location>
</feature>